<evidence type="ECO:0008006" key="4">
    <source>
        <dbReference type="Google" id="ProtNLM"/>
    </source>
</evidence>
<keyword evidence="3" id="KW-1185">Reference proteome</keyword>
<evidence type="ECO:0000313" key="3">
    <source>
        <dbReference type="Proteomes" id="UP000838672"/>
    </source>
</evidence>
<dbReference type="Gene3D" id="2.40.160.60">
    <property type="entry name" value="Outer membrane protein transport protein (OMPP1/FadL/TodX)"/>
    <property type="match status" value="1"/>
</dbReference>
<proteinExistence type="predicted"/>
<dbReference type="EMBL" id="CAKLDI010000001">
    <property type="protein sequence ID" value="CAH0534661.1"/>
    <property type="molecule type" value="Genomic_DNA"/>
</dbReference>
<feature type="signal peptide" evidence="1">
    <location>
        <begin position="1"/>
        <end position="22"/>
    </location>
</feature>
<feature type="chain" id="PRO_5045430162" description="Conjugal transfer protein TraF" evidence="1">
    <location>
        <begin position="23"/>
        <end position="378"/>
    </location>
</feature>
<comment type="caution">
    <text evidence="2">The sequence shown here is derived from an EMBL/GenBank/DDBJ whole genome shotgun (WGS) entry which is preliminary data.</text>
</comment>
<accession>A0ABN8DUF1</accession>
<dbReference type="RefSeq" id="WP_237467645.1">
    <property type="nucleotide sequence ID" value="NZ_CAKLDI010000001.1"/>
</dbReference>
<name>A0ABN8DUF1_9VIBR</name>
<dbReference type="InterPro" id="IPR032811">
    <property type="entry name" value="Put_conjugal_transfer"/>
</dbReference>
<dbReference type="Proteomes" id="UP000838672">
    <property type="component" value="Unassembled WGS sequence"/>
</dbReference>
<sequence length="378" mass="40692">MKRALSFSLVGAMTLVATSSQAAIGYDSRSMAMGGTGVASASYLTAAFYNPAQLTNYDDSDDVGLLFPSVGLSASDQNDLLNKLDTFQDIDKEYTPGHKDEWDAALKALDNSTVAVNLNVGMAIAIPNQYLSTALFVQNQTNVFAQTHIDSRDFGAGFTPVANQMNSTVRGLAGGTLDIGLAMGKAFDVKDHHFSVGITPKMQTLYMINYGGTPADFEIDDFDYDKNGNDKSTFNLDLGASYQATDSITIALAGRNLIKQSIENNLDGDATYVVEPKFTLGASYDISWLQLNLDVDLNETKYFEQIDYSTQYVRLGAELNAWDWAQLRAGYAASLTDAGSMLTAGIGLHPFGAFGIDLAGQYSTDNGYGASAQLIFTF</sequence>
<gene>
    <name evidence="2" type="ORF">VST7929_02611</name>
</gene>
<reference evidence="2" key="1">
    <citation type="submission" date="2021-11" db="EMBL/GenBank/DDBJ databases">
        <authorList>
            <person name="Rodrigo-Torres L."/>
            <person name="Arahal R. D."/>
            <person name="Lucena T."/>
        </authorList>
    </citation>
    <scope>NUCLEOTIDE SEQUENCE</scope>
    <source>
        <strain evidence="2">CECT 7929</strain>
    </source>
</reference>
<dbReference type="SUPFAM" id="SSF56935">
    <property type="entry name" value="Porins"/>
    <property type="match status" value="1"/>
</dbReference>
<organism evidence="2 3">
    <name type="scientific">Vibrio stylophorae</name>
    <dbReference type="NCBI Taxonomy" id="659351"/>
    <lineage>
        <taxon>Bacteria</taxon>
        <taxon>Pseudomonadati</taxon>
        <taxon>Pseudomonadota</taxon>
        <taxon>Gammaproteobacteria</taxon>
        <taxon>Vibrionales</taxon>
        <taxon>Vibrionaceae</taxon>
        <taxon>Vibrio</taxon>
    </lineage>
</organism>
<evidence type="ECO:0000313" key="2">
    <source>
        <dbReference type="EMBL" id="CAH0534661.1"/>
    </source>
</evidence>
<evidence type="ECO:0000256" key="1">
    <source>
        <dbReference type="SAM" id="SignalP"/>
    </source>
</evidence>
<protein>
    <recommendedName>
        <fullName evidence="4">Conjugal transfer protein TraF</fullName>
    </recommendedName>
</protein>
<keyword evidence="1" id="KW-0732">Signal</keyword>
<dbReference type="Pfam" id="PF13729">
    <property type="entry name" value="TraF_2"/>
    <property type="match status" value="1"/>
</dbReference>